<dbReference type="HOGENOM" id="CLU_070147_2_0_1"/>
<dbReference type="Pfam" id="PF04157">
    <property type="entry name" value="EAP30"/>
    <property type="match status" value="1"/>
</dbReference>
<dbReference type="OrthoDB" id="283883at2759"/>
<sequence>MQPRRRYRGHATINEERHRAAQFATAASGYVEEREAALREQCVVFQGKLQAFAREHRREIESDGALRTRFLELCMNLGVEPFLSRRSVWSQLLGLSEWYARLGFLVAQIALATRDWNGGVIRLTVLRRALQRRLDVDCGTQEPSEKRARIVSNDDIARAVRTLERLRAGFRIISIDEGKKECCLVSGAAGEISFTEDEKAVLQRARATGGSICRQDLPWENIRWGRSIERLLQLGILWVDDGASDGQRRYWALGLIPESIEDQNPVSESGPSDRYEGRPITSVASKLP</sequence>
<evidence type="ECO:0000256" key="2">
    <source>
        <dbReference type="SAM" id="MobiDB-lite"/>
    </source>
</evidence>
<dbReference type="Gramene" id="CMO296CT">
    <property type="protein sequence ID" value="CMO296CT"/>
    <property type="gene ID" value="CMO296C"/>
</dbReference>
<accession>M1VJT2</accession>
<dbReference type="InterPro" id="IPR016689">
    <property type="entry name" value="ESCRT-2_cplx_Snf8"/>
</dbReference>
<gene>
    <name evidence="3" type="ORF">CYME_CMO296C</name>
</gene>
<keyword evidence="4" id="KW-1185">Reference proteome</keyword>
<feature type="region of interest" description="Disordered" evidence="2">
    <location>
        <begin position="261"/>
        <end position="288"/>
    </location>
</feature>
<dbReference type="Gene3D" id="6.10.140.180">
    <property type="match status" value="1"/>
</dbReference>
<dbReference type="GO" id="GO:0000814">
    <property type="term" value="C:ESCRT II complex"/>
    <property type="evidence" value="ECO:0007669"/>
    <property type="project" value="InterPro"/>
</dbReference>
<dbReference type="InterPro" id="IPR036390">
    <property type="entry name" value="WH_DNA-bd_sf"/>
</dbReference>
<reference evidence="3 4" key="1">
    <citation type="journal article" date="2004" name="Nature">
        <title>Genome sequence of the ultrasmall unicellular red alga Cyanidioschyzon merolae 10D.</title>
        <authorList>
            <person name="Matsuzaki M."/>
            <person name="Misumi O."/>
            <person name="Shin-i T."/>
            <person name="Maruyama S."/>
            <person name="Takahara M."/>
            <person name="Miyagishima S."/>
            <person name="Mori T."/>
            <person name="Nishida K."/>
            <person name="Yagisawa F."/>
            <person name="Nishida K."/>
            <person name="Yoshida Y."/>
            <person name="Nishimura Y."/>
            <person name="Nakao S."/>
            <person name="Kobayashi T."/>
            <person name="Momoyama Y."/>
            <person name="Higashiyama T."/>
            <person name="Minoda A."/>
            <person name="Sano M."/>
            <person name="Nomoto H."/>
            <person name="Oishi K."/>
            <person name="Hayashi H."/>
            <person name="Ohta F."/>
            <person name="Nishizaka S."/>
            <person name="Haga S."/>
            <person name="Miura S."/>
            <person name="Morishita T."/>
            <person name="Kabeya Y."/>
            <person name="Terasawa K."/>
            <person name="Suzuki Y."/>
            <person name="Ishii Y."/>
            <person name="Asakawa S."/>
            <person name="Takano H."/>
            <person name="Ohta N."/>
            <person name="Kuroiwa H."/>
            <person name="Tanaka K."/>
            <person name="Shimizu N."/>
            <person name="Sugano S."/>
            <person name="Sato N."/>
            <person name="Nozaki H."/>
            <person name="Ogasawara N."/>
            <person name="Kohara Y."/>
            <person name="Kuroiwa T."/>
        </authorList>
    </citation>
    <scope>NUCLEOTIDE SEQUENCE [LARGE SCALE GENOMIC DNA]</scope>
    <source>
        <strain evidence="3 4">10D</strain>
    </source>
</reference>
<dbReference type="Gene3D" id="1.10.10.10">
    <property type="entry name" value="Winged helix-like DNA-binding domain superfamily/Winged helix DNA-binding domain"/>
    <property type="match status" value="2"/>
</dbReference>
<dbReference type="InterPro" id="IPR040608">
    <property type="entry name" value="Snf8/Vps36"/>
</dbReference>
<dbReference type="OMA" id="QIVEVCM"/>
<dbReference type="STRING" id="280699.M1VJT2"/>
<dbReference type="PANTHER" id="PTHR12806:SF0">
    <property type="entry name" value="VACUOLAR-SORTING PROTEIN SNF8"/>
    <property type="match status" value="1"/>
</dbReference>
<dbReference type="RefSeq" id="XP_005537664.1">
    <property type="nucleotide sequence ID" value="XM_005537607.1"/>
</dbReference>
<reference evidence="3 4" key="2">
    <citation type="journal article" date="2007" name="BMC Biol.">
        <title>A 100%-complete sequence reveals unusually simple genomic features in the hot-spring red alga Cyanidioschyzon merolae.</title>
        <authorList>
            <person name="Nozaki H."/>
            <person name="Takano H."/>
            <person name="Misumi O."/>
            <person name="Terasawa K."/>
            <person name="Matsuzaki M."/>
            <person name="Maruyama S."/>
            <person name="Nishida K."/>
            <person name="Yagisawa F."/>
            <person name="Yoshida Y."/>
            <person name="Fujiwara T."/>
            <person name="Takio S."/>
            <person name="Tamura K."/>
            <person name="Chung S.J."/>
            <person name="Nakamura S."/>
            <person name="Kuroiwa H."/>
            <person name="Tanaka K."/>
            <person name="Sato N."/>
            <person name="Kuroiwa T."/>
        </authorList>
    </citation>
    <scope>NUCLEOTIDE SEQUENCE [LARGE SCALE GENOMIC DNA]</scope>
    <source>
        <strain evidence="3 4">10D</strain>
    </source>
</reference>
<organism evidence="3 4">
    <name type="scientific">Cyanidioschyzon merolae (strain NIES-3377 / 10D)</name>
    <name type="common">Unicellular red alga</name>
    <dbReference type="NCBI Taxonomy" id="280699"/>
    <lineage>
        <taxon>Eukaryota</taxon>
        <taxon>Rhodophyta</taxon>
        <taxon>Bangiophyceae</taxon>
        <taxon>Cyanidiales</taxon>
        <taxon>Cyanidiaceae</taxon>
        <taxon>Cyanidioschyzon</taxon>
    </lineage>
</organism>
<name>M1VJT2_CYAM1</name>
<protein>
    <submittedName>
        <fullName evidence="3">Similar to EAP30 subunit of ELL complex</fullName>
    </submittedName>
</protein>
<dbReference type="PANTHER" id="PTHR12806">
    <property type="entry name" value="EAP30 SUBUNIT OF ELL COMPLEX"/>
    <property type="match status" value="1"/>
</dbReference>
<evidence type="ECO:0000313" key="3">
    <source>
        <dbReference type="EMBL" id="BAM81628.1"/>
    </source>
</evidence>
<dbReference type="InterPro" id="IPR036388">
    <property type="entry name" value="WH-like_DNA-bd_sf"/>
</dbReference>
<dbReference type="KEGG" id="cme:CYME_CMO296C"/>
<dbReference type="AlphaFoldDB" id="M1VJT2"/>
<dbReference type="GO" id="GO:0043328">
    <property type="term" value="P:protein transport to vacuole involved in ubiquitin-dependent protein catabolic process via the multivesicular body sorting pathway"/>
    <property type="evidence" value="ECO:0007669"/>
    <property type="project" value="TreeGrafter"/>
</dbReference>
<dbReference type="Proteomes" id="UP000007014">
    <property type="component" value="Chromosome 15"/>
</dbReference>
<comment type="similarity">
    <text evidence="1">Belongs to the SNF8 family.</text>
</comment>
<dbReference type="EMBL" id="AP006497">
    <property type="protein sequence ID" value="BAM81628.1"/>
    <property type="molecule type" value="Genomic_DNA"/>
</dbReference>
<evidence type="ECO:0000313" key="4">
    <source>
        <dbReference type="Proteomes" id="UP000007014"/>
    </source>
</evidence>
<evidence type="ECO:0000256" key="1">
    <source>
        <dbReference type="ARBA" id="ARBA00009834"/>
    </source>
</evidence>
<dbReference type="eggNOG" id="KOG3341">
    <property type="taxonomic scope" value="Eukaryota"/>
</dbReference>
<dbReference type="SUPFAM" id="SSF46785">
    <property type="entry name" value="Winged helix' DNA-binding domain"/>
    <property type="match status" value="1"/>
</dbReference>
<dbReference type="GeneID" id="16995819"/>
<proteinExistence type="inferred from homology"/>